<keyword evidence="4" id="KW-0456">Lyase</keyword>
<reference evidence="7" key="2">
    <citation type="journal article" date="2021" name="PeerJ">
        <title>Extensive microbial diversity within the chicken gut microbiome revealed by metagenomics and culture.</title>
        <authorList>
            <person name="Gilroy R."/>
            <person name="Ravi A."/>
            <person name="Getino M."/>
            <person name="Pursley I."/>
            <person name="Horton D.L."/>
            <person name="Alikhan N.F."/>
            <person name="Baker D."/>
            <person name="Gharbi K."/>
            <person name="Hall N."/>
            <person name="Watson M."/>
            <person name="Adriaenssens E.M."/>
            <person name="Foster-Nyarko E."/>
            <person name="Jarju S."/>
            <person name="Secka A."/>
            <person name="Antonio M."/>
            <person name="Oren A."/>
            <person name="Chaudhuri R.R."/>
            <person name="La Ragione R."/>
            <person name="Hildebrand F."/>
            <person name="Pallen M.J."/>
        </authorList>
    </citation>
    <scope>NUCLEOTIDE SEQUENCE</scope>
    <source>
        <strain evidence="7">ChiGjej3B3-7149</strain>
    </source>
</reference>
<keyword evidence="7" id="KW-0808">Transferase</keyword>
<dbReference type="Pfam" id="PF00155">
    <property type="entry name" value="Aminotran_1_2"/>
    <property type="match status" value="1"/>
</dbReference>
<dbReference type="GO" id="GO:0047804">
    <property type="term" value="F:cysteine-S-conjugate beta-lyase activity"/>
    <property type="evidence" value="ECO:0007669"/>
    <property type="project" value="UniProtKB-EC"/>
</dbReference>
<dbReference type="InterPro" id="IPR004839">
    <property type="entry name" value="Aminotransferase_I/II_large"/>
</dbReference>
<dbReference type="AlphaFoldDB" id="A0A9D1IZC3"/>
<evidence type="ECO:0000259" key="6">
    <source>
        <dbReference type="Pfam" id="PF00155"/>
    </source>
</evidence>
<comment type="caution">
    <text evidence="7">The sequence shown here is derived from an EMBL/GenBank/DDBJ whole genome shotgun (WGS) entry which is preliminary data.</text>
</comment>
<organism evidence="7 8">
    <name type="scientific">Candidatus Scatomorpha intestinigallinarum</name>
    <dbReference type="NCBI Taxonomy" id="2840923"/>
    <lineage>
        <taxon>Bacteria</taxon>
        <taxon>Bacillati</taxon>
        <taxon>Bacillota</taxon>
        <taxon>Clostridia</taxon>
        <taxon>Eubacteriales</taxon>
        <taxon>Candidatus Scatomorpha</taxon>
    </lineage>
</organism>
<dbReference type="GO" id="GO:0030170">
    <property type="term" value="F:pyridoxal phosphate binding"/>
    <property type="evidence" value="ECO:0007669"/>
    <property type="project" value="InterPro"/>
</dbReference>
<dbReference type="InterPro" id="IPR015422">
    <property type="entry name" value="PyrdxlP-dep_Trfase_small"/>
</dbReference>
<dbReference type="PANTHER" id="PTHR43525">
    <property type="entry name" value="PROTEIN MALY"/>
    <property type="match status" value="1"/>
</dbReference>
<dbReference type="SUPFAM" id="SSF53383">
    <property type="entry name" value="PLP-dependent transferases"/>
    <property type="match status" value="1"/>
</dbReference>
<comment type="similarity">
    <text evidence="5">Belongs to the class-II pyridoxal-phosphate-dependent aminotransferase family. MalY/PatB cystathionine beta-lyase subfamily.</text>
</comment>
<gene>
    <name evidence="7" type="ORF">IAD36_03965</name>
</gene>
<evidence type="ECO:0000256" key="1">
    <source>
        <dbReference type="ARBA" id="ARBA00001933"/>
    </source>
</evidence>
<evidence type="ECO:0000256" key="5">
    <source>
        <dbReference type="ARBA" id="ARBA00037974"/>
    </source>
</evidence>
<sequence length="395" mass="44673">MEYDFKSLHPEYGSGAPMWGRLAEFGAPSPEEIDFGVAEMKFRLAPEIAAALERHVTAGTFGYSGAPESLKREICTWMARRHGWQIEPEWLFQTYGLVLAVGCCVRALTEPGDGILLNYPSYPPFYRAIEQNGRRLVRSDLLELEGRYVFDFEDMERKIAQENVKLYILCSPQNPTGRVWTRTELTRVGEMCLRHGVKVVSDEIHFDICYPGHEHSVYASLSDEFAANSVVLTAPSKTFNIAGMTISNVIIPSTQLRERVKETVSRDMGGYFNSFGYAACEAAYKSAEPWLDECLKVLEGNCRLFTDFLRERVPAFSCHMPEGTYLAWMDGRRTGLGPEELTRFLHGEARFYTEPGDVFGSGYELFQRVNLACPREYVEKALLRLEAAAKARGLI</sequence>
<dbReference type="EMBL" id="DVHH01000100">
    <property type="protein sequence ID" value="HIR54744.1"/>
    <property type="molecule type" value="Genomic_DNA"/>
</dbReference>
<dbReference type="Gene3D" id="3.90.1150.10">
    <property type="entry name" value="Aspartate Aminotransferase, domain 1"/>
    <property type="match status" value="1"/>
</dbReference>
<name>A0A9D1IZC3_9FIRM</name>
<dbReference type="EC" id="4.4.1.13" evidence="2"/>
<dbReference type="InterPro" id="IPR027619">
    <property type="entry name" value="C-S_lyase_PatB-like"/>
</dbReference>
<feature type="domain" description="Aminotransferase class I/classII large" evidence="6">
    <location>
        <begin position="32"/>
        <end position="384"/>
    </location>
</feature>
<accession>A0A9D1IZC3</accession>
<evidence type="ECO:0000256" key="3">
    <source>
        <dbReference type="ARBA" id="ARBA00022898"/>
    </source>
</evidence>
<reference evidence="7" key="1">
    <citation type="submission" date="2020-10" db="EMBL/GenBank/DDBJ databases">
        <authorList>
            <person name="Gilroy R."/>
        </authorList>
    </citation>
    <scope>NUCLEOTIDE SEQUENCE</scope>
    <source>
        <strain evidence="7">ChiGjej3B3-7149</strain>
    </source>
</reference>
<evidence type="ECO:0000313" key="8">
    <source>
        <dbReference type="Proteomes" id="UP000824238"/>
    </source>
</evidence>
<keyword evidence="7" id="KW-0032">Aminotransferase</keyword>
<dbReference type="InterPro" id="IPR015421">
    <property type="entry name" value="PyrdxlP-dep_Trfase_major"/>
</dbReference>
<protein>
    <recommendedName>
        <fullName evidence="2">cysteine-S-conjugate beta-lyase</fullName>
        <ecNumber evidence="2">4.4.1.13</ecNumber>
    </recommendedName>
</protein>
<dbReference type="CDD" id="cd00609">
    <property type="entry name" value="AAT_like"/>
    <property type="match status" value="1"/>
</dbReference>
<dbReference type="NCBIfam" id="TIGR04350">
    <property type="entry name" value="C_S_lyase_PatB"/>
    <property type="match status" value="1"/>
</dbReference>
<evidence type="ECO:0000256" key="2">
    <source>
        <dbReference type="ARBA" id="ARBA00012224"/>
    </source>
</evidence>
<dbReference type="GO" id="GO:0008483">
    <property type="term" value="F:transaminase activity"/>
    <property type="evidence" value="ECO:0007669"/>
    <property type="project" value="UniProtKB-KW"/>
</dbReference>
<keyword evidence="3" id="KW-0663">Pyridoxal phosphate</keyword>
<evidence type="ECO:0000313" key="7">
    <source>
        <dbReference type="EMBL" id="HIR54744.1"/>
    </source>
</evidence>
<dbReference type="Proteomes" id="UP000824238">
    <property type="component" value="Unassembled WGS sequence"/>
</dbReference>
<dbReference type="InterPro" id="IPR051798">
    <property type="entry name" value="Class-II_PLP-Dep_Aminotrans"/>
</dbReference>
<evidence type="ECO:0000256" key="4">
    <source>
        <dbReference type="ARBA" id="ARBA00023239"/>
    </source>
</evidence>
<dbReference type="PANTHER" id="PTHR43525:SF1">
    <property type="entry name" value="PROTEIN MALY"/>
    <property type="match status" value="1"/>
</dbReference>
<dbReference type="Gene3D" id="3.40.640.10">
    <property type="entry name" value="Type I PLP-dependent aspartate aminotransferase-like (Major domain)"/>
    <property type="match status" value="1"/>
</dbReference>
<dbReference type="InterPro" id="IPR015424">
    <property type="entry name" value="PyrdxlP-dep_Trfase"/>
</dbReference>
<comment type="cofactor">
    <cofactor evidence="1">
        <name>pyridoxal 5'-phosphate</name>
        <dbReference type="ChEBI" id="CHEBI:597326"/>
    </cofactor>
</comment>
<proteinExistence type="inferred from homology"/>